<feature type="region of interest" description="Disordered" evidence="10">
    <location>
        <begin position="196"/>
        <end position="272"/>
    </location>
</feature>
<evidence type="ECO:0000256" key="11">
    <source>
        <dbReference type="SAM" id="SignalP"/>
    </source>
</evidence>
<dbReference type="FunFam" id="2.40.40.10:FF:000003">
    <property type="entry name" value="Endolytic peptidoglycan transglycosylase RlpA"/>
    <property type="match status" value="1"/>
</dbReference>
<dbReference type="GO" id="GO:0005886">
    <property type="term" value="C:plasma membrane"/>
    <property type="evidence" value="ECO:0007669"/>
    <property type="project" value="UniProtKB-SubCell"/>
</dbReference>
<evidence type="ECO:0000256" key="1">
    <source>
        <dbReference type="ARBA" id="ARBA00022475"/>
    </source>
</evidence>
<keyword evidence="5 8" id="KW-0456">Lyase</keyword>
<dbReference type="EMBL" id="AAHFHJ010000021">
    <property type="protein sequence ID" value="EBV4570467.1"/>
    <property type="molecule type" value="Genomic_DNA"/>
</dbReference>
<evidence type="ECO:0000256" key="10">
    <source>
        <dbReference type="SAM" id="MobiDB-lite"/>
    </source>
</evidence>
<feature type="chain" id="PRO_5028562208" description="Endolytic peptidoglycan transglycosylase RlpA" evidence="11">
    <location>
        <begin position="19"/>
        <end position="377"/>
    </location>
</feature>
<dbReference type="FunFam" id="3.30.70.1070:FF:000003">
    <property type="entry name" value="Endolytic peptidoglycan transglycosylase RlpA"/>
    <property type="match status" value="1"/>
</dbReference>
<keyword evidence="3 8" id="KW-0472">Membrane</keyword>
<dbReference type="NCBIfam" id="NF007953">
    <property type="entry name" value="PRK10672.1"/>
    <property type="match status" value="1"/>
</dbReference>
<dbReference type="GO" id="GO:0008932">
    <property type="term" value="F:lytic endotransglycosylase activity"/>
    <property type="evidence" value="ECO:0007669"/>
    <property type="project" value="UniProtKB-UniRule"/>
</dbReference>
<keyword evidence="7 8" id="KW-0961">Cell wall biogenesis/degradation</keyword>
<evidence type="ECO:0000256" key="7">
    <source>
        <dbReference type="ARBA" id="ARBA00023316"/>
    </source>
</evidence>
<comment type="function">
    <text evidence="8">Lytic transglycosylase with a strong preference for naked glycan strands that lack stem peptides.</text>
</comment>
<name>A0A5I3I7H4_SALET</name>
<dbReference type="PROSITE" id="PS51257">
    <property type="entry name" value="PROKAR_LIPOPROTEIN"/>
    <property type="match status" value="1"/>
</dbReference>
<dbReference type="Pfam" id="PF03330">
    <property type="entry name" value="DPBB_1"/>
    <property type="match status" value="1"/>
</dbReference>
<comment type="similarity">
    <text evidence="8 9">Belongs to the RlpA family.</text>
</comment>
<dbReference type="Gene3D" id="3.30.70.1070">
    <property type="entry name" value="Sporulation related repeat"/>
    <property type="match status" value="1"/>
</dbReference>
<sequence>MRKQLPVICVAAGIVLLAACTNDGGQQQTTVAPQPAVCNGPTVEISGAEPRYEPLNPTANQDYQRDGKSYKIVQDPSRFSQAGLAAIYDAEPGSNLTASGEMFDPMQLTAAHPTLPIPSYARITNLANGRMIVVRINDRGPYGTDRVISLSRAAADRLNTSNNTKVRIDPIIVAPDGSLSGPGMACTTVAKQTYALPPRPDLSGGMGSASSAPAQPQGDVLPVSNSTLKSDDTTGAPVSSSGFLGAPTTLAPGVLEGNEPTPAPQTAPVSAPVAAPATATPVSAPAAAAPVSAPVSAPAAAASGRFVVQVGAVSDQTRAQQYQQRLSQQFSVPGRVIQNGAVWRIQLGPFASKAEASALQQRLQTEAQLQSFIASAQ</sequence>
<accession>A0A5I3I7H4</accession>
<dbReference type="PANTHER" id="PTHR34183:SF1">
    <property type="entry name" value="ENDOLYTIC PEPTIDOGLYCAN TRANSGLYCOSYLASE RLPA"/>
    <property type="match status" value="1"/>
</dbReference>
<evidence type="ECO:0000256" key="4">
    <source>
        <dbReference type="ARBA" id="ARBA00023139"/>
    </source>
</evidence>
<protein>
    <recommendedName>
        <fullName evidence="8">Endolytic peptidoglycan transglycosylase RlpA</fullName>
        <ecNumber evidence="8">4.2.2.-</ecNumber>
    </recommendedName>
</protein>
<evidence type="ECO:0000259" key="12">
    <source>
        <dbReference type="PROSITE" id="PS51724"/>
    </source>
</evidence>
<evidence type="ECO:0000256" key="5">
    <source>
        <dbReference type="ARBA" id="ARBA00023239"/>
    </source>
</evidence>
<dbReference type="NCBIfam" id="TIGR00413">
    <property type="entry name" value="rlpA"/>
    <property type="match status" value="1"/>
</dbReference>
<keyword evidence="6 8" id="KW-0449">Lipoprotein</keyword>
<evidence type="ECO:0000256" key="3">
    <source>
        <dbReference type="ARBA" id="ARBA00023136"/>
    </source>
</evidence>
<dbReference type="SUPFAM" id="SSF110997">
    <property type="entry name" value="Sporulation related repeat"/>
    <property type="match status" value="1"/>
</dbReference>
<dbReference type="HAMAP" id="MF_02071">
    <property type="entry name" value="RlpA"/>
    <property type="match status" value="1"/>
</dbReference>
<evidence type="ECO:0000313" key="13">
    <source>
        <dbReference type="EMBL" id="EBV4570467.1"/>
    </source>
</evidence>
<dbReference type="PROSITE" id="PS51724">
    <property type="entry name" value="SPOR"/>
    <property type="match status" value="1"/>
</dbReference>
<dbReference type="InterPro" id="IPR036908">
    <property type="entry name" value="RlpA-like_sf"/>
</dbReference>
<dbReference type="GO" id="GO:0071555">
    <property type="term" value="P:cell wall organization"/>
    <property type="evidence" value="ECO:0007669"/>
    <property type="project" value="UniProtKB-KW"/>
</dbReference>
<dbReference type="InterPro" id="IPR012997">
    <property type="entry name" value="RplA"/>
</dbReference>
<feature type="compositionally biased region" description="Low complexity" evidence="10">
    <location>
        <begin position="208"/>
        <end position="218"/>
    </location>
</feature>
<organism evidence="13">
    <name type="scientific">Salmonella enterica subsp. enterica serovar Nima</name>
    <dbReference type="NCBI Taxonomy" id="940233"/>
    <lineage>
        <taxon>Bacteria</taxon>
        <taxon>Pseudomonadati</taxon>
        <taxon>Pseudomonadota</taxon>
        <taxon>Gammaproteobacteria</taxon>
        <taxon>Enterobacterales</taxon>
        <taxon>Enterobacteriaceae</taxon>
        <taxon>Salmonella</taxon>
    </lineage>
</organism>
<dbReference type="InterPro" id="IPR009009">
    <property type="entry name" value="RlpA-like_DPBB"/>
</dbReference>
<evidence type="ECO:0000256" key="8">
    <source>
        <dbReference type="HAMAP-Rule" id="MF_02071"/>
    </source>
</evidence>
<keyword evidence="2 11" id="KW-0732">Signal</keyword>
<evidence type="ECO:0000256" key="2">
    <source>
        <dbReference type="ARBA" id="ARBA00022729"/>
    </source>
</evidence>
<dbReference type="PANTHER" id="PTHR34183">
    <property type="entry name" value="ENDOLYTIC PEPTIDOGLYCAN TRANSGLYCOSYLASE RLPA"/>
    <property type="match status" value="1"/>
</dbReference>
<gene>
    <name evidence="8" type="primary">rlpA</name>
    <name evidence="13" type="ORF">DOW48_15935</name>
</gene>
<dbReference type="Gene3D" id="2.40.40.10">
    <property type="entry name" value="RlpA-like domain"/>
    <property type="match status" value="1"/>
</dbReference>
<evidence type="ECO:0000256" key="9">
    <source>
        <dbReference type="RuleBase" id="RU003495"/>
    </source>
</evidence>
<evidence type="ECO:0000256" key="6">
    <source>
        <dbReference type="ARBA" id="ARBA00023288"/>
    </source>
</evidence>
<reference evidence="13" key="1">
    <citation type="submission" date="2018-06" db="EMBL/GenBank/DDBJ databases">
        <authorList>
            <person name="Ashton P.M."/>
            <person name="Dallman T."/>
            <person name="Nair S."/>
            <person name="De Pinna E."/>
            <person name="Peters T."/>
            <person name="Grant K."/>
        </authorList>
    </citation>
    <scope>NUCLEOTIDE SEQUENCE</scope>
    <source>
        <strain evidence="13">45256</strain>
    </source>
</reference>
<dbReference type="GO" id="GO:0042834">
    <property type="term" value="F:peptidoglycan binding"/>
    <property type="evidence" value="ECO:0007669"/>
    <property type="project" value="InterPro"/>
</dbReference>
<dbReference type="AlphaFoldDB" id="A0A5I3I7H4"/>
<dbReference type="CDD" id="cd22268">
    <property type="entry name" value="DPBB_RlpA-like"/>
    <property type="match status" value="1"/>
</dbReference>
<dbReference type="SUPFAM" id="SSF50685">
    <property type="entry name" value="Barwin-like endoglucanases"/>
    <property type="match status" value="1"/>
</dbReference>
<dbReference type="InterPro" id="IPR034718">
    <property type="entry name" value="RlpA"/>
</dbReference>
<keyword evidence="1 8" id="KW-1003">Cell membrane</keyword>
<dbReference type="GO" id="GO:0000270">
    <property type="term" value="P:peptidoglycan metabolic process"/>
    <property type="evidence" value="ECO:0007669"/>
    <property type="project" value="UniProtKB-UniRule"/>
</dbReference>
<proteinExistence type="inferred from homology"/>
<feature type="signal peptide" evidence="11">
    <location>
        <begin position="1"/>
        <end position="18"/>
    </location>
</feature>
<dbReference type="Pfam" id="PF05036">
    <property type="entry name" value="SPOR"/>
    <property type="match status" value="1"/>
</dbReference>
<comment type="subcellular location">
    <subcellularLocation>
        <location evidence="8">Cell membrane</location>
        <topology evidence="8">Lipid-anchor</topology>
    </subcellularLocation>
</comment>
<dbReference type="InterPro" id="IPR036680">
    <property type="entry name" value="SPOR-like_sf"/>
</dbReference>
<dbReference type="EC" id="4.2.2.-" evidence="8"/>
<dbReference type="InterPro" id="IPR007730">
    <property type="entry name" value="SPOR-like_dom"/>
</dbReference>
<comment type="caution">
    <text evidence="13">The sequence shown here is derived from an EMBL/GenBank/DDBJ whole genome shotgun (WGS) entry which is preliminary data.</text>
</comment>
<keyword evidence="4 8" id="KW-0564">Palmitate</keyword>
<feature type="domain" description="SPOR" evidence="12">
    <location>
        <begin position="300"/>
        <end position="376"/>
    </location>
</feature>
<dbReference type="GO" id="GO:0009279">
    <property type="term" value="C:cell outer membrane"/>
    <property type="evidence" value="ECO:0007669"/>
    <property type="project" value="TreeGrafter"/>
</dbReference>